<comment type="caution">
    <text evidence="5">The sequence shown here is derived from an EMBL/GenBank/DDBJ whole genome shotgun (WGS) entry which is preliminary data.</text>
</comment>
<evidence type="ECO:0000259" key="4">
    <source>
        <dbReference type="PROSITE" id="PS51898"/>
    </source>
</evidence>
<dbReference type="InterPro" id="IPR011010">
    <property type="entry name" value="DNA_brk_join_enz"/>
</dbReference>
<sequence length="234" mass="26446">MKIERHGQAKILTQQEIELLFNKGLQTARDRTLFGVCLYTACRIAEACSLEVIDIYTARGTVRPTINFRKGNTKGQLQTRTIPVIEDLRSLLTSWRSHAGQTYLFPGRHPNHHWKHLHPDSADKVLRKAFERADIEGASTHSFRRTALTQMSNAGIPLRIIQEISGHSNLEQLQHYLEVKPDQVKGAIASLSMLSYTGKDTFPGLEDELPAVPLPREQLSQDLSDDTAQEIPDW</sequence>
<comment type="similarity">
    <text evidence="1">Belongs to the 'phage' integrase family.</text>
</comment>
<dbReference type="PROSITE" id="PS51898">
    <property type="entry name" value="TYR_RECOMBINASE"/>
    <property type="match status" value="1"/>
</dbReference>
<feature type="domain" description="Tyr recombinase" evidence="4">
    <location>
        <begin position="7"/>
        <end position="189"/>
    </location>
</feature>
<proteinExistence type="inferred from homology"/>
<organism evidence="5 6">
    <name type="scientific">Microcoleus asticus IPMA8</name>
    <dbReference type="NCBI Taxonomy" id="2563858"/>
    <lineage>
        <taxon>Bacteria</taxon>
        <taxon>Bacillati</taxon>
        <taxon>Cyanobacteriota</taxon>
        <taxon>Cyanophyceae</taxon>
        <taxon>Oscillatoriophycideae</taxon>
        <taxon>Oscillatoriales</taxon>
        <taxon>Microcoleaceae</taxon>
        <taxon>Microcoleus</taxon>
        <taxon>Microcoleus asticus</taxon>
    </lineage>
</organism>
<dbReference type="Gene3D" id="1.10.443.10">
    <property type="entry name" value="Intergrase catalytic core"/>
    <property type="match status" value="1"/>
</dbReference>
<keyword evidence="6" id="KW-1185">Reference proteome</keyword>
<dbReference type="InterPro" id="IPR050090">
    <property type="entry name" value="Tyrosine_recombinase_XerCD"/>
</dbReference>
<dbReference type="PANTHER" id="PTHR30349">
    <property type="entry name" value="PHAGE INTEGRASE-RELATED"/>
    <property type="match status" value="1"/>
</dbReference>
<dbReference type="EMBL" id="SRRZ01000064">
    <property type="protein sequence ID" value="NQE35799.1"/>
    <property type="molecule type" value="Genomic_DNA"/>
</dbReference>
<dbReference type="PANTHER" id="PTHR30349:SF41">
    <property type="entry name" value="INTEGRASE_RECOMBINASE PROTEIN MJ0367-RELATED"/>
    <property type="match status" value="1"/>
</dbReference>
<evidence type="ECO:0000256" key="2">
    <source>
        <dbReference type="ARBA" id="ARBA00023125"/>
    </source>
</evidence>
<dbReference type="CDD" id="cd00796">
    <property type="entry name" value="INT_Rci_Hp1_C"/>
    <property type="match status" value="1"/>
</dbReference>
<reference evidence="5 6" key="1">
    <citation type="journal article" date="2020" name="Sci. Rep.">
        <title>A novel cyanobacterial geosmin producer, revising GeoA distribution and dispersion patterns in Bacteria.</title>
        <authorList>
            <person name="Churro C."/>
            <person name="Semedo-Aguiar A.P."/>
            <person name="Silva A.D."/>
            <person name="Pereira-Leal J.B."/>
            <person name="Leite R.B."/>
        </authorList>
    </citation>
    <scope>NUCLEOTIDE SEQUENCE [LARGE SCALE GENOMIC DNA]</scope>
    <source>
        <strain evidence="5 6">IPMA8</strain>
    </source>
</reference>
<accession>A0ABX2CZH5</accession>
<keyword evidence="3" id="KW-0233">DNA recombination</keyword>
<dbReference type="RefSeq" id="WP_172189471.1">
    <property type="nucleotide sequence ID" value="NZ_SRRZ01000064.1"/>
</dbReference>
<dbReference type="InterPro" id="IPR013762">
    <property type="entry name" value="Integrase-like_cat_sf"/>
</dbReference>
<dbReference type="SUPFAM" id="SSF56349">
    <property type="entry name" value="DNA breaking-rejoining enzymes"/>
    <property type="match status" value="1"/>
</dbReference>
<dbReference type="InterPro" id="IPR002104">
    <property type="entry name" value="Integrase_catalytic"/>
</dbReference>
<dbReference type="Proteomes" id="UP000702425">
    <property type="component" value="Unassembled WGS sequence"/>
</dbReference>
<evidence type="ECO:0000313" key="5">
    <source>
        <dbReference type="EMBL" id="NQE35799.1"/>
    </source>
</evidence>
<protein>
    <submittedName>
        <fullName evidence="5">Tyrosine recombinase XerD</fullName>
    </submittedName>
</protein>
<evidence type="ECO:0000256" key="1">
    <source>
        <dbReference type="ARBA" id="ARBA00008857"/>
    </source>
</evidence>
<keyword evidence="2" id="KW-0238">DNA-binding</keyword>
<evidence type="ECO:0000256" key="3">
    <source>
        <dbReference type="ARBA" id="ARBA00023172"/>
    </source>
</evidence>
<dbReference type="Pfam" id="PF00589">
    <property type="entry name" value="Phage_integrase"/>
    <property type="match status" value="1"/>
</dbReference>
<gene>
    <name evidence="5" type="primary">xerD_2</name>
    <name evidence="5" type="ORF">E5S67_03535</name>
</gene>
<name>A0ABX2CZH5_9CYAN</name>
<evidence type="ECO:0000313" key="6">
    <source>
        <dbReference type="Proteomes" id="UP000702425"/>
    </source>
</evidence>